<accession>A0A5B7JIH2</accession>
<proteinExistence type="predicted"/>
<gene>
    <name evidence="1" type="ORF">E2C01_091793</name>
</gene>
<sequence>MQYQPSHGDTTSSGPKATAFVAYPIATPLDRLFSA</sequence>
<name>A0A5B7JIH2_PORTR</name>
<evidence type="ECO:0000313" key="2">
    <source>
        <dbReference type="Proteomes" id="UP000324222"/>
    </source>
</evidence>
<organism evidence="1 2">
    <name type="scientific">Portunus trituberculatus</name>
    <name type="common">Swimming crab</name>
    <name type="synonym">Neptunus trituberculatus</name>
    <dbReference type="NCBI Taxonomy" id="210409"/>
    <lineage>
        <taxon>Eukaryota</taxon>
        <taxon>Metazoa</taxon>
        <taxon>Ecdysozoa</taxon>
        <taxon>Arthropoda</taxon>
        <taxon>Crustacea</taxon>
        <taxon>Multicrustacea</taxon>
        <taxon>Malacostraca</taxon>
        <taxon>Eumalacostraca</taxon>
        <taxon>Eucarida</taxon>
        <taxon>Decapoda</taxon>
        <taxon>Pleocyemata</taxon>
        <taxon>Brachyura</taxon>
        <taxon>Eubrachyura</taxon>
        <taxon>Portunoidea</taxon>
        <taxon>Portunidae</taxon>
        <taxon>Portuninae</taxon>
        <taxon>Portunus</taxon>
    </lineage>
</organism>
<keyword evidence="2" id="KW-1185">Reference proteome</keyword>
<reference evidence="1 2" key="1">
    <citation type="submission" date="2019-05" db="EMBL/GenBank/DDBJ databases">
        <title>Another draft genome of Portunus trituberculatus and its Hox gene families provides insights of decapod evolution.</title>
        <authorList>
            <person name="Jeong J.-H."/>
            <person name="Song I."/>
            <person name="Kim S."/>
            <person name="Choi T."/>
            <person name="Kim D."/>
            <person name="Ryu S."/>
            <person name="Kim W."/>
        </authorList>
    </citation>
    <scope>NUCLEOTIDE SEQUENCE [LARGE SCALE GENOMIC DNA]</scope>
    <source>
        <tissue evidence="1">Muscle</tissue>
    </source>
</reference>
<protein>
    <submittedName>
        <fullName evidence="1">Uncharacterized protein</fullName>
    </submittedName>
</protein>
<evidence type="ECO:0000313" key="1">
    <source>
        <dbReference type="EMBL" id="MPC96530.1"/>
    </source>
</evidence>
<dbReference type="Proteomes" id="UP000324222">
    <property type="component" value="Unassembled WGS sequence"/>
</dbReference>
<dbReference type="AlphaFoldDB" id="A0A5B7JIH2"/>
<dbReference type="EMBL" id="VSRR010106320">
    <property type="protein sequence ID" value="MPC96530.1"/>
    <property type="molecule type" value="Genomic_DNA"/>
</dbReference>
<comment type="caution">
    <text evidence="1">The sequence shown here is derived from an EMBL/GenBank/DDBJ whole genome shotgun (WGS) entry which is preliminary data.</text>
</comment>